<keyword evidence="3" id="KW-1185">Reference proteome</keyword>
<keyword evidence="1" id="KW-0732">Signal</keyword>
<evidence type="ECO:0000313" key="2">
    <source>
        <dbReference type="EMBL" id="PYF76709.1"/>
    </source>
</evidence>
<evidence type="ECO:0000313" key="3">
    <source>
        <dbReference type="Proteomes" id="UP000248198"/>
    </source>
</evidence>
<evidence type="ECO:0000256" key="1">
    <source>
        <dbReference type="SAM" id="SignalP"/>
    </source>
</evidence>
<dbReference type="Proteomes" id="UP000248198">
    <property type="component" value="Unassembled WGS sequence"/>
</dbReference>
<dbReference type="EMBL" id="QKLU01000001">
    <property type="protein sequence ID" value="PYF76709.1"/>
    <property type="molecule type" value="Genomic_DNA"/>
</dbReference>
<comment type="caution">
    <text evidence="2">The sequence shown here is derived from an EMBL/GenBank/DDBJ whole genome shotgun (WGS) entry which is preliminary data.</text>
</comment>
<reference evidence="2 3" key="1">
    <citation type="submission" date="2018-06" db="EMBL/GenBank/DDBJ databases">
        <title>Genomic Encyclopedia of Archaeal and Bacterial Type Strains, Phase II (KMG-II): from individual species to whole genera.</title>
        <authorList>
            <person name="Goeker M."/>
        </authorList>
    </citation>
    <scope>NUCLEOTIDE SEQUENCE [LARGE SCALE GENOMIC DNA]</scope>
    <source>
        <strain evidence="2 3">DSM 27372</strain>
    </source>
</reference>
<evidence type="ECO:0008006" key="4">
    <source>
        <dbReference type="Google" id="ProtNLM"/>
    </source>
</evidence>
<gene>
    <name evidence="2" type="ORF">B0O44_101180</name>
</gene>
<protein>
    <recommendedName>
        <fullName evidence="4">Ig-like domain-containing protein</fullName>
    </recommendedName>
</protein>
<feature type="signal peptide" evidence="1">
    <location>
        <begin position="1"/>
        <end position="25"/>
    </location>
</feature>
<name>A0A318UYM9_9SPHI</name>
<dbReference type="RefSeq" id="WP_110826821.1">
    <property type="nucleotide sequence ID" value="NZ_QKLU01000001.1"/>
</dbReference>
<proteinExistence type="predicted"/>
<accession>A0A318UYM9</accession>
<dbReference type="Gene3D" id="2.60.40.2700">
    <property type="match status" value="1"/>
</dbReference>
<sequence length="229" mass="23901">MKTITTKIFIVAMVLLFGNAFRSTAQVLPTTSGVNFLCNGSDLDFGAPAANTTWIVRYSATSTTTPSAGVALTGNKVPAASVQTGYYYLISKGTAAGSCESSPQEIPVYKFAPISVAFTAADYCSENAATTTFTGTTTASDPNVSTYAYQWYTVDAGGLATAISGATSSTYTPTLTNNTNADISTTYRLQSGYLVAGNKYCGTTVDHVVKVLAKPTTPTITIPSTAQTW</sequence>
<feature type="chain" id="PRO_5016463497" description="Ig-like domain-containing protein" evidence="1">
    <location>
        <begin position="26"/>
        <end position="229"/>
    </location>
</feature>
<dbReference type="OrthoDB" id="759596at2"/>
<dbReference type="AlphaFoldDB" id="A0A318UYM9"/>
<organism evidence="2 3">
    <name type="scientific">Pedobacter nutrimenti</name>
    <dbReference type="NCBI Taxonomy" id="1241337"/>
    <lineage>
        <taxon>Bacteria</taxon>
        <taxon>Pseudomonadati</taxon>
        <taxon>Bacteroidota</taxon>
        <taxon>Sphingobacteriia</taxon>
        <taxon>Sphingobacteriales</taxon>
        <taxon>Sphingobacteriaceae</taxon>
        <taxon>Pedobacter</taxon>
    </lineage>
</organism>